<keyword evidence="4" id="KW-0812">Transmembrane</keyword>
<dbReference type="GO" id="GO:0015108">
    <property type="term" value="F:chloride transmembrane transporter activity"/>
    <property type="evidence" value="ECO:0007669"/>
    <property type="project" value="TreeGrafter"/>
</dbReference>
<accession>A0A061IZ21</accession>
<dbReference type="PANTHER" id="PTHR11689">
    <property type="entry name" value="CHLORIDE CHANNEL PROTEIN CLC FAMILY MEMBER"/>
    <property type="match status" value="1"/>
</dbReference>
<keyword evidence="4" id="KW-1133">Transmembrane helix</keyword>
<dbReference type="VEuPathDB" id="TriTrypDB:TRSC58_04982"/>
<gene>
    <name evidence="5" type="ORF">TRSC58_04982</name>
</gene>
<evidence type="ECO:0000256" key="4">
    <source>
        <dbReference type="SAM" id="Phobius"/>
    </source>
</evidence>
<dbReference type="InterPro" id="IPR014743">
    <property type="entry name" value="Cl-channel_core"/>
</dbReference>
<keyword evidence="4" id="KW-0472">Membrane</keyword>
<feature type="region of interest" description="Disordered" evidence="3">
    <location>
        <begin position="1"/>
        <end position="24"/>
    </location>
</feature>
<dbReference type="AlphaFoldDB" id="A0A061IZ21"/>
<feature type="compositionally biased region" description="Polar residues" evidence="3">
    <location>
        <begin position="15"/>
        <end position="24"/>
    </location>
</feature>
<dbReference type="SUPFAM" id="SSF81340">
    <property type="entry name" value="Clc chloride channel"/>
    <property type="match status" value="1"/>
</dbReference>
<keyword evidence="1" id="KW-0677">Repeat</keyword>
<evidence type="ECO:0000256" key="2">
    <source>
        <dbReference type="ARBA" id="ARBA00023122"/>
    </source>
</evidence>
<evidence type="ECO:0000313" key="5">
    <source>
        <dbReference type="EMBL" id="ESL07330.1"/>
    </source>
</evidence>
<feature type="transmembrane region" description="Helical" evidence="4">
    <location>
        <begin position="111"/>
        <end position="135"/>
    </location>
</feature>
<feature type="transmembrane region" description="Helical" evidence="4">
    <location>
        <begin position="181"/>
        <end position="202"/>
    </location>
</feature>
<dbReference type="InterPro" id="IPR051280">
    <property type="entry name" value="Cl-channel/antiporter"/>
</dbReference>
<dbReference type="Proteomes" id="UP000031737">
    <property type="component" value="Unassembled WGS sequence"/>
</dbReference>
<proteinExistence type="predicted"/>
<name>A0A061IZ21_TRYRA</name>
<keyword evidence="6" id="KW-1185">Reference proteome</keyword>
<sequence length="234" mass="26602">MPSESMWRHGIAGGSVSSSQGQRNPFHSLRSISRDCGTNAWFQELPQEAEEEGDAAFSRLRAPLFWHSAHPHVFSAEERWRMDKYESIDYNEAHSLSYKARMLNRKKEHRWLKWMMFIAVGVCVGLWSVLLLQTLDLMSTQKLMLLERYIVHVDKSASNNEKDFFGRTPGGVRWSDVGRGYLIYLLWSGVAALLSSLCCVIVPSAAGSGVPDVMAYLNGIMFPRIFNIRTLVVK</sequence>
<dbReference type="EMBL" id="AUPL01004982">
    <property type="protein sequence ID" value="ESL07330.1"/>
    <property type="molecule type" value="Genomic_DNA"/>
</dbReference>
<feature type="non-terminal residue" evidence="5">
    <location>
        <position position="234"/>
    </location>
</feature>
<reference evidence="5 6" key="1">
    <citation type="submission" date="2013-07" db="EMBL/GenBank/DDBJ databases">
        <authorList>
            <person name="Stoco P.H."/>
            <person name="Wagner G."/>
            <person name="Gerber A."/>
            <person name="Zaha A."/>
            <person name="Thompson C."/>
            <person name="Bartholomeu D.C."/>
            <person name="Luckemeyer D.D."/>
            <person name="Bahia D."/>
            <person name="Loreto E."/>
            <person name="Prestes E.B."/>
            <person name="Lima F.M."/>
            <person name="Rodrigues-Luiz G."/>
            <person name="Vallejo G.A."/>
            <person name="Filho J.F."/>
            <person name="Monteiro K.M."/>
            <person name="Tyler K.M."/>
            <person name="de Almeida L.G."/>
            <person name="Ortiz M.F."/>
            <person name="Siervo M.A."/>
            <person name="de Moraes M.H."/>
            <person name="Cunha O.L."/>
            <person name="Mendonca-Neto R."/>
            <person name="Silva R."/>
            <person name="Teixeira S.M."/>
            <person name="Murta S.M."/>
            <person name="Sincero T.C."/>
            <person name="Mendes T.A."/>
            <person name="Urmenyi T.P."/>
            <person name="Silva V.G."/>
            <person name="da Rocha W.D."/>
            <person name="Andersson B."/>
            <person name="Romanha A.J."/>
            <person name="Steindel M."/>
            <person name="de Vasconcelos A.T."/>
            <person name="Grisard E.C."/>
        </authorList>
    </citation>
    <scope>NUCLEOTIDE SEQUENCE [LARGE SCALE GENOMIC DNA]</scope>
    <source>
        <strain evidence="5 6">SC58</strain>
    </source>
</reference>
<dbReference type="Gene3D" id="1.10.3080.10">
    <property type="entry name" value="Clc chloride channel"/>
    <property type="match status" value="1"/>
</dbReference>
<evidence type="ECO:0000256" key="3">
    <source>
        <dbReference type="SAM" id="MobiDB-lite"/>
    </source>
</evidence>
<dbReference type="PANTHER" id="PTHR11689:SF159">
    <property type="entry name" value="CHLORIDE CHANNEL PROTEIN"/>
    <property type="match status" value="1"/>
</dbReference>
<evidence type="ECO:0000256" key="1">
    <source>
        <dbReference type="ARBA" id="ARBA00022737"/>
    </source>
</evidence>
<dbReference type="OrthoDB" id="428525at2759"/>
<keyword evidence="2" id="KW-0129">CBS domain</keyword>
<evidence type="ECO:0000313" key="6">
    <source>
        <dbReference type="Proteomes" id="UP000031737"/>
    </source>
</evidence>
<evidence type="ECO:0008006" key="7">
    <source>
        <dbReference type="Google" id="ProtNLM"/>
    </source>
</evidence>
<organism evidence="5 6">
    <name type="scientific">Trypanosoma rangeli SC58</name>
    <dbReference type="NCBI Taxonomy" id="429131"/>
    <lineage>
        <taxon>Eukaryota</taxon>
        <taxon>Discoba</taxon>
        <taxon>Euglenozoa</taxon>
        <taxon>Kinetoplastea</taxon>
        <taxon>Metakinetoplastina</taxon>
        <taxon>Trypanosomatida</taxon>
        <taxon>Trypanosomatidae</taxon>
        <taxon>Trypanosoma</taxon>
        <taxon>Herpetosoma</taxon>
    </lineage>
</organism>
<protein>
    <recommendedName>
        <fullName evidence="7">Chloride channel protein</fullName>
    </recommendedName>
</protein>
<comment type="caution">
    <text evidence="5">The sequence shown here is derived from an EMBL/GenBank/DDBJ whole genome shotgun (WGS) entry which is preliminary data.</text>
</comment>